<organism evidence="2 3">
    <name type="scientific">Nostoc punctiforme FACHB-252</name>
    <dbReference type="NCBI Taxonomy" id="1357509"/>
    <lineage>
        <taxon>Bacteria</taxon>
        <taxon>Bacillati</taxon>
        <taxon>Cyanobacteriota</taxon>
        <taxon>Cyanophyceae</taxon>
        <taxon>Nostocales</taxon>
        <taxon>Nostocaceae</taxon>
        <taxon>Nostoc</taxon>
    </lineage>
</organism>
<protein>
    <submittedName>
        <fullName evidence="2">Uncharacterized protein</fullName>
    </submittedName>
</protein>
<name>A0ABR8HKU4_NOSPU</name>
<evidence type="ECO:0000313" key="3">
    <source>
        <dbReference type="Proteomes" id="UP000606396"/>
    </source>
</evidence>
<reference evidence="2 3" key="1">
    <citation type="journal article" date="2020" name="ISME J.">
        <title>Comparative genomics reveals insights into cyanobacterial evolution and habitat adaptation.</title>
        <authorList>
            <person name="Chen M.Y."/>
            <person name="Teng W.K."/>
            <person name="Zhao L."/>
            <person name="Hu C.X."/>
            <person name="Zhou Y.K."/>
            <person name="Han B.P."/>
            <person name="Song L.R."/>
            <person name="Shu W.S."/>
        </authorList>
    </citation>
    <scope>NUCLEOTIDE SEQUENCE [LARGE SCALE GENOMIC DNA]</scope>
    <source>
        <strain evidence="2 3">FACHB-252</strain>
    </source>
</reference>
<feature type="region of interest" description="Disordered" evidence="1">
    <location>
        <begin position="1"/>
        <end position="21"/>
    </location>
</feature>
<evidence type="ECO:0000256" key="1">
    <source>
        <dbReference type="SAM" id="MobiDB-lite"/>
    </source>
</evidence>
<accession>A0ABR8HKU4</accession>
<dbReference type="Proteomes" id="UP000606396">
    <property type="component" value="Unassembled WGS sequence"/>
</dbReference>
<dbReference type="RefSeq" id="WP_185565266.1">
    <property type="nucleotide sequence ID" value="NZ_JACJTC010000035.1"/>
</dbReference>
<comment type="caution">
    <text evidence="2">The sequence shown here is derived from an EMBL/GenBank/DDBJ whole genome shotgun (WGS) entry which is preliminary data.</text>
</comment>
<gene>
    <name evidence="2" type="ORF">H6G94_32775</name>
</gene>
<proteinExistence type="predicted"/>
<sequence length="93" mass="10915">MNITKLATASSQKTSPQRVKRGIRSQCNQLAFDTYSHMIELAQLVNEYANLQTSRHIPEPKEWREFLNNLECAFEWLEREHPTQINSKQLTLL</sequence>
<evidence type="ECO:0000313" key="2">
    <source>
        <dbReference type="EMBL" id="MBD2615967.1"/>
    </source>
</evidence>
<dbReference type="EMBL" id="JACJTC010000035">
    <property type="protein sequence ID" value="MBD2615967.1"/>
    <property type="molecule type" value="Genomic_DNA"/>
</dbReference>
<feature type="compositionally biased region" description="Polar residues" evidence="1">
    <location>
        <begin position="1"/>
        <end position="17"/>
    </location>
</feature>
<keyword evidence="3" id="KW-1185">Reference proteome</keyword>